<sequence length="99" mass="11510">MMIHNDDEGKYIRLRDKTGKVSNEMILIVAKPGAGKTILAESFAQRYFEEKRTIIIIADPKLENEWCFQQFKPEDPIHLDNLKKVGREPKGMPVIHYEP</sequence>
<dbReference type="EMBL" id="BARS01020032">
    <property type="protein sequence ID" value="GAG02597.1"/>
    <property type="molecule type" value="Genomic_DNA"/>
</dbReference>
<dbReference type="AlphaFoldDB" id="X0UTR5"/>
<comment type="caution">
    <text evidence="1">The sequence shown here is derived from an EMBL/GenBank/DDBJ whole genome shotgun (WGS) entry which is preliminary data.</text>
</comment>
<dbReference type="Gene3D" id="3.40.50.300">
    <property type="entry name" value="P-loop containing nucleotide triphosphate hydrolases"/>
    <property type="match status" value="1"/>
</dbReference>
<evidence type="ECO:0000313" key="1">
    <source>
        <dbReference type="EMBL" id="GAG02597.1"/>
    </source>
</evidence>
<proteinExistence type="predicted"/>
<dbReference type="SUPFAM" id="SSF52540">
    <property type="entry name" value="P-loop containing nucleoside triphosphate hydrolases"/>
    <property type="match status" value="1"/>
</dbReference>
<reference evidence="1" key="1">
    <citation type="journal article" date="2014" name="Front. Microbiol.">
        <title>High frequency of phylogenetically diverse reductive dehalogenase-homologous genes in deep subseafloor sedimentary metagenomes.</title>
        <authorList>
            <person name="Kawai M."/>
            <person name="Futagami T."/>
            <person name="Toyoda A."/>
            <person name="Takaki Y."/>
            <person name="Nishi S."/>
            <person name="Hori S."/>
            <person name="Arai W."/>
            <person name="Tsubouchi T."/>
            <person name="Morono Y."/>
            <person name="Uchiyama I."/>
            <person name="Ito T."/>
            <person name="Fujiyama A."/>
            <person name="Inagaki F."/>
            <person name="Takami H."/>
        </authorList>
    </citation>
    <scope>NUCLEOTIDE SEQUENCE</scope>
    <source>
        <strain evidence="1">Expedition CK06-06</strain>
    </source>
</reference>
<feature type="non-terminal residue" evidence="1">
    <location>
        <position position="99"/>
    </location>
</feature>
<name>X0UTR5_9ZZZZ</name>
<dbReference type="InterPro" id="IPR027417">
    <property type="entry name" value="P-loop_NTPase"/>
</dbReference>
<gene>
    <name evidence="1" type="ORF">S01H1_32368</name>
</gene>
<protein>
    <submittedName>
        <fullName evidence="1">Uncharacterized protein</fullName>
    </submittedName>
</protein>
<accession>X0UTR5</accession>
<organism evidence="1">
    <name type="scientific">marine sediment metagenome</name>
    <dbReference type="NCBI Taxonomy" id="412755"/>
    <lineage>
        <taxon>unclassified sequences</taxon>
        <taxon>metagenomes</taxon>
        <taxon>ecological metagenomes</taxon>
    </lineage>
</organism>